<dbReference type="PRINTS" id="PR00368">
    <property type="entry name" value="FADPNR"/>
</dbReference>
<dbReference type="PANTHER" id="PTHR48105">
    <property type="entry name" value="THIOREDOXIN REDUCTASE 1-RELATED-RELATED"/>
    <property type="match status" value="1"/>
</dbReference>
<dbReference type="OrthoDB" id="9786503at2"/>
<dbReference type="Gene3D" id="3.50.50.60">
    <property type="entry name" value="FAD/NAD(P)-binding domain"/>
    <property type="match status" value="2"/>
</dbReference>
<name>A0A1A3NA54_MYCAS</name>
<dbReference type="Pfam" id="PF07992">
    <property type="entry name" value="Pyr_redox_2"/>
    <property type="match status" value="1"/>
</dbReference>
<proteinExistence type="predicted"/>
<accession>A0A1A3NA54</accession>
<feature type="domain" description="FAD/NAD(P)-binding" evidence="4">
    <location>
        <begin position="6"/>
        <end position="286"/>
    </location>
</feature>
<comment type="catalytic activity">
    <reaction evidence="3">
        <text>[thioredoxin]-dithiol + NADP(+) = [thioredoxin]-disulfide + NADPH + H(+)</text>
        <dbReference type="Rhea" id="RHEA:20345"/>
        <dbReference type="Rhea" id="RHEA-COMP:10698"/>
        <dbReference type="Rhea" id="RHEA-COMP:10700"/>
        <dbReference type="ChEBI" id="CHEBI:15378"/>
        <dbReference type="ChEBI" id="CHEBI:29950"/>
        <dbReference type="ChEBI" id="CHEBI:50058"/>
        <dbReference type="ChEBI" id="CHEBI:57783"/>
        <dbReference type="ChEBI" id="CHEBI:58349"/>
        <dbReference type="EC" id="1.8.1.9"/>
    </reaction>
</comment>
<evidence type="ECO:0000256" key="2">
    <source>
        <dbReference type="ARBA" id="ARBA00023002"/>
    </source>
</evidence>
<gene>
    <name evidence="5" type="ORF">A5636_22180</name>
</gene>
<dbReference type="GO" id="GO:0004791">
    <property type="term" value="F:thioredoxin-disulfide reductase (NADPH) activity"/>
    <property type="evidence" value="ECO:0007669"/>
    <property type="project" value="UniProtKB-EC"/>
</dbReference>
<organism evidence="5 6">
    <name type="scientific">Mycobacterium asiaticum</name>
    <dbReference type="NCBI Taxonomy" id="1790"/>
    <lineage>
        <taxon>Bacteria</taxon>
        <taxon>Bacillati</taxon>
        <taxon>Actinomycetota</taxon>
        <taxon>Actinomycetes</taxon>
        <taxon>Mycobacteriales</taxon>
        <taxon>Mycobacteriaceae</taxon>
        <taxon>Mycobacterium</taxon>
    </lineage>
</organism>
<sequence>MSDIWDCVIAGGGAAGLSAALVLGRARRRTLLIDQGEQSNRSSHGIGGLLGHDGRPPTELYSVGRTELAKYPSVDVLDTEIIGAQSGFVVELADGRRERSRTVLLATGMKYRWPRIPGLDELWGRSVFHCPFCHGWEVRDRPLAVVANGERAIHSALLLRGWSADIVILTNGRAAFDSEQYRLLDTAGMPVDERPIAEFRSFAGELAAIVFRDGSRIARAGALVETTMHQCSTLVAQLGVVVSAASPVATQAVVVDAFQRTSVPGVFAAGDIAAQMPQVAAAVSSGSLAGAAIVQALLNGDVGLPTPPWPTFTERGSEHAAA</sequence>
<dbReference type="AlphaFoldDB" id="A0A1A3NA54"/>
<evidence type="ECO:0000259" key="4">
    <source>
        <dbReference type="Pfam" id="PF07992"/>
    </source>
</evidence>
<reference evidence="5 6" key="1">
    <citation type="submission" date="2016-06" db="EMBL/GenBank/DDBJ databases">
        <authorList>
            <person name="Kjaerup R.B."/>
            <person name="Dalgaard T.S."/>
            <person name="Juul-Madsen H.R."/>
        </authorList>
    </citation>
    <scope>NUCLEOTIDE SEQUENCE [LARGE SCALE GENOMIC DNA]</scope>
    <source>
        <strain evidence="5 6">1245139.5</strain>
    </source>
</reference>
<dbReference type="RefSeq" id="WP_065157933.1">
    <property type="nucleotide sequence ID" value="NZ_LZLQ01000038.1"/>
</dbReference>
<dbReference type="EMBL" id="LZLQ01000038">
    <property type="protein sequence ID" value="OBK17929.1"/>
    <property type="molecule type" value="Genomic_DNA"/>
</dbReference>
<keyword evidence="6" id="KW-1185">Reference proteome</keyword>
<keyword evidence="2" id="KW-0560">Oxidoreductase</keyword>
<dbReference type="Proteomes" id="UP000093629">
    <property type="component" value="Unassembled WGS sequence"/>
</dbReference>
<evidence type="ECO:0000313" key="6">
    <source>
        <dbReference type="Proteomes" id="UP000093629"/>
    </source>
</evidence>
<protein>
    <submittedName>
        <fullName evidence="5">Pyridine nucleotide-disulfide oxidoreductase</fullName>
    </submittedName>
</protein>
<evidence type="ECO:0000256" key="3">
    <source>
        <dbReference type="ARBA" id="ARBA00048132"/>
    </source>
</evidence>
<evidence type="ECO:0000256" key="1">
    <source>
        <dbReference type="ARBA" id="ARBA00022630"/>
    </source>
</evidence>
<dbReference type="InterPro" id="IPR036188">
    <property type="entry name" value="FAD/NAD-bd_sf"/>
</dbReference>
<dbReference type="SUPFAM" id="SSF51905">
    <property type="entry name" value="FAD/NAD(P)-binding domain"/>
    <property type="match status" value="1"/>
</dbReference>
<dbReference type="InterPro" id="IPR050097">
    <property type="entry name" value="Ferredoxin-NADP_redctase_2"/>
</dbReference>
<keyword evidence="1" id="KW-0285">Flavoprotein</keyword>
<comment type="caution">
    <text evidence="5">The sequence shown here is derived from an EMBL/GenBank/DDBJ whole genome shotgun (WGS) entry which is preliminary data.</text>
</comment>
<dbReference type="InterPro" id="IPR023753">
    <property type="entry name" value="FAD/NAD-binding_dom"/>
</dbReference>
<evidence type="ECO:0000313" key="5">
    <source>
        <dbReference type="EMBL" id="OBK17929.1"/>
    </source>
</evidence>
<dbReference type="PRINTS" id="PR00469">
    <property type="entry name" value="PNDRDTASEII"/>
</dbReference>